<feature type="region of interest" description="Disordered" evidence="1">
    <location>
        <begin position="300"/>
        <end position="340"/>
    </location>
</feature>
<dbReference type="Gene3D" id="1.10.10.10">
    <property type="entry name" value="Winged helix-like DNA-binding domain superfamily/Winged helix DNA-binding domain"/>
    <property type="match status" value="1"/>
</dbReference>
<dbReference type="Gene3D" id="3.40.50.150">
    <property type="entry name" value="Vaccinia Virus protein VP39"/>
    <property type="match status" value="1"/>
</dbReference>
<evidence type="ECO:0008006" key="4">
    <source>
        <dbReference type="Google" id="ProtNLM"/>
    </source>
</evidence>
<organism evidence="2 3">
    <name type="scientific">Aspergillus ochraceoroseus</name>
    <dbReference type="NCBI Taxonomy" id="138278"/>
    <lineage>
        <taxon>Eukaryota</taxon>
        <taxon>Fungi</taxon>
        <taxon>Dikarya</taxon>
        <taxon>Ascomycota</taxon>
        <taxon>Pezizomycotina</taxon>
        <taxon>Eurotiomycetes</taxon>
        <taxon>Eurotiomycetidae</taxon>
        <taxon>Eurotiales</taxon>
        <taxon>Aspergillaceae</taxon>
        <taxon>Aspergillus</taxon>
        <taxon>Aspergillus subgen. Nidulantes</taxon>
    </lineage>
</organism>
<protein>
    <recommendedName>
        <fullName evidence="4">O-methyltransferase family protein</fullName>
    </recommendedName>
</protein>
<gene>
    <name evidence="2" type="ORF">AOCH_007574</name>
</gene>
<dbReference type="InterPro" id="IPR036388">
    <property type="entry name" value="WH-like_DNA-bd_sf"/>
</dbReference>
<dbReference type="PANTHER" id="PTHR43712:SF15">
    <property type="entry name" value="MONODICTYPHENONE CLUSTER TRANSCRIPTIONAL COACTIVATOR MDPA"/>
    <property type="match status" value="1"/>
</dbReference>
<keyword evidence="3" id="KW-1185">Reference proteome</keyword>
<comment type="caution">
    <text evidence="2">The sequence shown here is derived from an EMBL/GenBank/DDBJ whole genome shotgun (WGS) entry which is preliminary data.</text>
</comment>
<dbReference type="Proteomes" id="UP000034947">
    <property type="component" value="Unassembled WGS sequence"/>
</dbReference>
<dbReference type="VEuPathDB" id="FungiDB:P175DRAFT_0426745"/>
<accession>A0A0F8X2E7</accession>
<dbReference type="InterPro" id="IPR029063">
    <property type="entry name" value="SAM-dependent_MTases_sf"/>
</dbReference>
<evidence type="ECO:0000313" key="2">
    <source>
        <dbReference type="EMBL" id="KKK17702.1"/>
    </source>
</evidence>
<sequence length="479" mass="51749">MATMSQLEAYTSELAAAVKALSTHCEDFNCSRAQFVIPLDAPSEAHRAQQSALATIARLQTILAGPADFLHHLAVQNQLLACLHWLGEFQVLACIPIKGSVPIKDVADLAGVPEVHLSRVVRMMTTAGFLQEPQPGTVAHSALSAPFVTKPAYLDVSMFLAGTAAPAALQMATATQRFGPSVRPNETAYNLAFNTSTSLATLCEQQPKLQRQWPAFLRYGTSDTESCVTDLLARMDQLHRGNISVVVEVRYTLRSPVHRIMSNGSQVGATSTDRAVALANLYPSVHFIVQMIPPSSGWISPIRPPTPCSRHDDPRQLSANSAHTGSTLGTSNPTGHAAGVSVQQRAPATPQLVSDAAVYILNLPSPSPSTSFSSLFGRIMAELRAHLDILRANPAATLVLIPRLLPETGTVNPEVEASARLRDLSLLQLANERELELAELLNMLHSVSDNMGRLVVVNKLQSRDSVAIVLEVRYQTYNR</sequence>
<dbReference type="AlphaFoldDB" id="A0A0F8X2E7"/>
<dbReference type="InterPro" id="IPR036390">
    <property type="entry name" value="WH_DNA-bd_sf"/>
</dbReference>
<evidence type="ECO:0000313" key="3">
    <source>
        <dbReference type="Proteomes" id="UP000034947"/>
    </source>
</evidence>
<name>A0A0F8X2E7_9EURO</name>
<dbReference type="EMBL" id="JYKN01002094">
    <property type="protein sequence ID" value="KKK17702.1"/>
    <property type="molecule type" value="Genomic_DNA"/>
</dbReference>
<dbReference type="OrthoDB" id="1606438at2759"/>
<evidence type="ECO:0000256" key="1">
    <source>
        <dbReference type="SAM" id="MobiDB-lite"/>
    </source>
</evidence>
<feature type="compositionally biased region" description="Polar residues" evidence="1">
    <location>
        <begin position="317"/>
        <end position="334"/>
    </location>
</feature>
<dbReference type="SUPFAM" id="SSF46785">
    <property type="entry name" value="Winged helix' DNA-binding domain"/>
    <property type="match status" value="1"/>
</dbReference>
<reference evidence="2 3" key="1">
    <citation type="submission" date="2015-02" db="EMBL/GenBank/DDBJ databases">
        <title>Draft Genome Sequences of Two Closely-Related Aflatoxigenic Aspergillus Species Obtained from the Cote d'Ivoire.</title>
        <authorList>
            <person name="Moore G.G."/>
            <person name="Beltz S.B."/>
            <person name="Mack B.M."/>
        </authorList>
    </citation>
    <scope>NUCLEOTIDE SEQUENCE [LARGE SCALE GENOMIC DNA]</scope>
    <source>
        <strain evidence="2 3">SRRC1432</strain>
    </source>
</reference>
<proteinExistence type="predicted"/>
<dbReference type="PANTHER" id="PTHR43712">
    <property type="entry name" value="PUTATIVE (AFU_ORTHOLOGUE AFUA_4G14580)-RELATED"/>
    <property type="match status" value="1"/>
</dbReference>